<feature type="region of interest" description="Disordered" evidence="1">
    <location>
        <begin position="87"/>
        <end position="136"/>
    </location>
</feature>
<comment type="caution">
    <text evidence="2">The sequence shown here is derived from an EMBL/GenBank/DDBJ whole genome shotgun (WGS) entry which is preliminary data.</text>
</comment>
<reference evidence="2" key="1">
    <citation type="submission" date="2023-02" db="EMBL/GenBank/DDBJ databases">
        <title>Genome of toxic invasive species Heracleum sosnowskyi carries increased number of genes despite the absence of recent whole-genome duplications.</title>
        <authorList>
            <person name="Schelkunov M."/>
            <person name="Shtratnikova V."/>
            <person name="Makarenko M."/>
            <person name="Klepikova A."/>
            <person name="Omelchenko D."/>
            <person name="Novikova G."/>
            <person name="Obukhova E."/>
            <person name="Bogdanov V."/>
            <person name="Penin A."/>
            <person name="Logacheva M."/>
        </authorList>
    </citation>
    <scope>NUCLEOTIDE SEQUENCE</scope>
    <source>
        <strain evidence="2">Hsosn_3</strain>
        <tissue evidence="2">Leaf</tissue>
    </source>
</reference>
<name>A0AAD8IKK5_9APIA</name>
<dbReference type="EMBL" id="JAUIZM010000005">
    <property type="protein sequence ID" value="KAK1385630.1"/>
    <property type="molecule type" value="Genomic_DNA"/>
</dbReference>
<evidence type="ECO:0000313" key="2">
    <source>
        <dbReference type="EMBL" id="KAK1385630.1"/>
    </source>
</evidence>
<organism evidence="2 3">
    <name type="scientific">Heracleum sosnowskyi</name>
    <dbReference type="NCBI Taxonomy" id="360622"/>
    <lineage>
        <taxon>Eukaryota</taxon>
        <taxon>Viridiplantae</taxon>
        <taxon>Streptophyta</taxon>
        <taxon>Embryophyta</taxon>
        <taxon>Tracheophyta</taxon>
        <taxon>Spermatophyta</taxon>
        <taxon>Magnoliopsida</taxon>
        <taxon>eudicotyledons</taxon>
        <taxon>Gunneridae</taxon>
        <taxon>Pentapetalae</taxon>
        <taxon>asterids</taxon>
        <taxon>campanulids</taxon>
        <taxon>Apiales</taxon>
        <taxon>Apiaceae</taxon>
        <taxon>Apioideae</taxon>
        <taxon>apioid superclade</taxon>
        <taxon>Tordylieae</taxon>
        <taxon>Tordyliinae</taxon>
        <taxon>Heracleum</taxon>
    </lineage>
</organism>
<sequence>MKNLVDDDYGDDSMQCVYHPYKNNSPTGGICALCLQDKLGKLVSSPFLVNSTMVSSSLTSHHSSSVLPINTNTHPYHHFKKSKIPFLPTHQNKNQNASSSSSSSDHSNAAIFNRSKSSVMHRQDSKNGIESGNTGDLSTPHKRGFWSFSHFSKRHKIKQLACIAEIKKEESFAAERNERALGHKVSRSRSVGGGNWSFSGDFLGRMSSRFGECALRRVESQRDGKPRLGLGFSDSDQGF</sequence>
<evidence type="ECO:0000313" key="3">
    <source>
        <dbReference type="Proteomes" id="UP001237642"/>
    </source>
</evidence>
<evidence type="ECO:0000256" key="1">
    <source>
        <dbReference type="SAM" id="MobiDB-lite"/>
    </source>
</evidence>
<dbReference type="AlphaFoldDB" id="A0AAD8IKK5"/>
<keyword evidence="3" id="KW-1185">Reference proteome</keyword>
<dbReference type="PANTHER" id="PTHR34460:SF2">
    <property type="entry name" value="OS04G0405500 PROTEIN"/>
    <property type="match status" value="1"/>
</dbReference>
<reference evidence="2" key="2">
    <citation type="submission" date="2023-05" db="EMBL/GenBank/DDBJ databases">
        <authorList>
            <person name="Schelkunov M.I."/>
        </authorList>
    </citation>
    <scope>NUCLEOTIDE SEQUENCE</scope>
    <source>
        <strain evidence="2">Hsosn_3</strain>
        <tissue evidence="2">Leaf</tissue>
    </source>
</reference>
<proteinExistence type="predicted"/>
<protein>
    <submittedName>
        <fullName evidence="2">Uncharacterized protein</fullName>
    </submittedName>
</protein>
<gene>
    <name evidence="2" type="ORF">POM88_023365</name>
</gene>
<dbReference type="PANTHER" id="PTHR34460">
    <property type="entry name" value="VITELLOGENIN-LIKE PROTEIN"/>
    <property type="match status" value="1"/>
</dbReference>
<accession>A0AAD8IKK5</accession>
<feature type="region of interest" description="Disordered" evidence="1">
    <location>
        <begin position="218"/>
        <end position="239"/>
    </location>
</feature>
<dbReference type="Proteomes" id="UP001237642">
    <property type="component" value="Unassembled WGS sequence"/>
</dbReference>